<organism evidence="1 2">
    <name type="scientific">Pseudomonas fluorescens</name>
    <dbReference type="NCBI Taxonomy" id="294"/>
    <lineage>
        <taxon>Bacteria</taxon>
        <taxon>Pseudomonadati</taxon>
        <taxon>Pseudomonadota</taxon>
        <taxon>Gammaproteobacteria</taxon>
        <taxon>Pseudomonadales</taxon>
        <taxon>Pseudomonadaceae</taxon>
        <taxon>Pseudomonas</taxon>
    </lineage>
</organism>
<reference evidence="1 2" key="1">
    <citation type="submission" date="2019-09" db="EMBL/GenBank/DDBJ databases">
        <authorList>
            <person name="Chandra G."/>
            <person name="Truman W A."/>
        </authorList>
    </citation>
    <scope>NUCLEOTIDE SEQUENCE [LARGE SCALE GENOMIC DNA]</scope>
    <source>
        <strain evidence="1">PS925</strain>
    </source>
</reference>
<dbReference type="EMBL" id="CABVJG010000014">
    <property type="protein sequence ID" value="VVQ18877.1"/>
    <property type="molecule type" value="Genomic_DNA"/>
</dbReference>
<evidence type="ECO:0000313" key="2">
    <source>
        <dbReference type="Proteomes" id="UP000412311"/>
    </source>
</evidence>
<gene>
    <name evidence="1" type="ORF">PS925_04506</name>
</gene>
<dbReference type="RefSeq" id="WP_150794896.1">
    <property type="nucleotide sequence ID" value="NZ_CABVJG010000014.1"/>
</dbReference>
<name>A0A5E7V4L7_PSEFL</name>
<accession>A0A5E7V4L7</accession>
<dbReference type="AlphaFoldDB" id="A0A5E7V4L7"/>
<sequence>MTEIPLLLADGQEEVVTRDGVPMTLAQATAAAEERFRAGQEAAADGIPLSNFSGMDATTDAYADFKAGYGAPFKQEDWEVELAGNGNDLYGMTRGGGSPDYFRIWGGTDHGNDCPSNDFSFNSLYFNGQRDPEVIWQLAYELVSIFNGASELFTFRSRKQSIRGIYFHGKPVRTREQARVISLLGRPSMHQFKWNEHMSNAMQMSARLGLLILATENEDIYMMLKYLGLESSWSNYYKLLETMETHAELKGMKIPGTRADRGRFTNNANNFSLVGYDARHGLQPLSNRENTAAVMTLQEAHAFITGRCKGYLNTVYPQYFKFQ</sequence>
<protein>
    <submittedName>
        <fullName evidence="1">Uncharacterized protein</fullName>
    </submittedName>
</protein>
<evidence type="ECO:0000313" key="1">
    <source>
        <dbReference type="EMBL" id="VVQ18877.1"/>
    </source>
</evidence>
<dbReference type="Proteomes" id="UP000412311">
    <property type="component" value="Unassembled WGS sequence"/>
</dbReference>
<proteinExistence type="predicted"/>